<dbReference type="SUPFAM" id="SSF53448">
    <property type="entry name" value="Nucleotide-diphospho-sugar transferases"/>
    <property type="match status" value="1"/>
</dbReference>
<dbReference type="EC" id="2.4.1.-" evidence="3"/>
<dbReference type="HOGENOM" id="CLU_055387_0_0_2"/>
<dbReference type="PATRIC" id="fig|263820.9.peg.1589"/>
<name>Q6KYT4_PICTO</name>
<feature type="domain" description="Glycosyltransferase 2-like" evidence="2">
    <location>
        <begin position="4"/>
        <end position="111"/>
    </location>
</feature>
<keyword evidence="1" id="KW-0812">Transmembrane</keyword>
<dbReference type="GeneID" id="2844971"/>
<dbReference type="eggNOG" id="arCOG01397">
    <property type="taxonomic scope" value="Archaea"/>
</dbReference>
<keyword evidence="3" id="KW-0328">Glycosyltransferase</keyword>
<dbReference type="InterPro" id="IPR029044">
    <property type="entry name" value="Nucleotide-diphossugar_trans"/>
</dbReference>
<dbReference type="InParanoid" id="Q6KYT4"/>
<reference evidence="3 4" key="1">
    <citation type="journal article" date="2004" name="Proc. Natl. Acad. Sci. U.S.A.">
        <title>Genome sequence of Picrophilus torridus and its implications for life around pH 0.</title>
        <authorList>
            <person name="Futterer O."/>
            <person name="Angelov A."/>
            <person name="Liesegang H."/>
            <person name="Gottschalk G."/>
            <person name="Schleper C."/>
            <person name="Schepers B."/>
            <person name="Dock C."/>
            <person name="Antranikian G."/>
            <person name="Liebl W."/>
        </authorList>
    </citation>
    <scope>NUCLEOTIDE SEQUENCE [LARGE SCALE GENOMIC DNA]</scope>
    <source>
        <strain evidence="4">ATCC 700027 / DSM 9790 / JCM 10055 / NBRC 100828</strain>
    </source>
</reference>
<dbReference type="CAZy" id="GT2">
    <property type="family name" value="Glycosyltransferase Family 2"/>
</dbReference>
<sequence>MRFSILITVYDRREYVERAIKSVKNQILNDLEIIVISNIDLKLDDDIIYIRSHEKSLSGKIIEGISMASGDVICFLEDDDEFKPEKLVKISKYFDMGYDYVHNALITDNADKGKIINIPGFNMSSTAISINLARSIKIPENINTGLDIYIYARAMEFRFVNIDEPLTVYHSDTGNSTIYHGPVDEFYKRNIEIYNRSLNDIKTFLPYTSGPGRRYSELFIYLSCYGILLMSADRKGIFRISFRILYNNYMKKSIKNIIIFTIGSLFHFMFPGFIRNYLYKRSHGNFSSGLDFFFN</sequence>
<gene>
    <name evidence="3" type="ordered locus">PTO1533</name>
</gene>
<evidence type="ECO:0000256" key="1">
    <source>
        <dbReference type="SAM" id="Phobius"/>
    </source>
</evidence>
<keyword evidence="1" id="KW-1133">Transmembrane helix</keyword>
<evidence type="ECO:0000313" key="3">
    <source>
        <dbReference type="EMBL" id="AAT44118.1"/>
    </source>
</evidence>
<dbReference type="Gene3D" id="3.90.550.10">
    <property type="entry name" value="Spore Coat Polysaccharide Biosynthesis Protein SpsA, Chain A"/>
    <property type="match status" value="1"/>
</dbReference>
<dbReference type="PANTHER" id="PTHR22916">
    <property type="entry name" value="GLYCOSYLTRANSFERASE"/>
    <property type="match status" value="1"/>
</dbReference>
<keyword evidence="3" id="KW-0808">Transferase</keyword>
<dbReference type="KEGG" id="pto:PTO1533"/>
<dbReference type="Pfam" id="PF00535">
    <property type="entry name" value="Glycos_transf_2"/>
    <property type="match status" value="1"/>
</dbReference>
<dbReference type="GO" id="GO:0016758">
    <property type="term" value="F:hexosyltransferase activity"/>
    <property type="evidence" value="ECO:0007669"/>
    <property type="project" value="UniProtKB-ARBA"/>
</dbReference>
<accession>Q6KYT4</accession>
<dbReference type="PANTHER" id="PTHR22916:SF3">
    <property type="entry name" value="UDP-GLCNAC:BETAGAL BETA-1,3-N-ACETYLGLUCOSAMINYLTRANSFERASE-LIKE PROTEIN 1"/>
    <property type="match status" value="1"/>
</dbReference>
<dbReference type="InterPro" id="IPR001173">
    <property type="entry name" value="Glyco_trans_2-like"/>
</dbReference>
<evidence type="ECO:0000259" key="2">
    <source>
        <dbReference type="Pfam" id="PF00535"/>
    </source>
</evidence>
<dbReference type="Proteomes" id="UP000000438">
    <property type="component" value="Chromosome"/>
</dbReference>
<dbReference type="RefSeq" id="WP_011178334.1">
    <property type="nucleotide sequence ID" value="NC_005877.1"/>
</dbReference>
<keyword evidence="1" id="KW-0472">Membrane</keyword>
<dbReference type="CDD" id="cd00761">
    <property type="entry name" value="Glyco_tranf_GTA_type"/>
    <property type="match status" value="1"/>
</dbReference>
<organism evidence="3 4">
    <name type="scientific">Picrophilus torridus (strain ATCC 700027 / DSM 9790 / JCM 10055 / NBRC 100828 / KAW 2/3)</name>
    <dbReference type="NCBI Taxonomy" id="1122961"/>
    <lineage>
        <taxon>Archaea</taxon>
        <taxon>Methanobacteriati</taxon>
        <taxon>Thermoplasmatota</taxon>
        <taxon>Thermoplasmata</taxon>
        <taxon>Thermoplasmatales</taxon>
        <taxon>Picrophilaceae</taxon>
        <taxon>Picrophilus</taxon>
    </lineage>
</organism>
<dbReference type="PaxDb" id="263820-PTO1533"/>
<dbReference type="OrthoDB" id="46222at2157"/>
<evidence type="ECO:0000313" key="4">
    <source>
        <dbReference type="Proteomes" id="UP000000438"/>
    </source>
</evidence>
<dbReference type="STRING" id="263820.PTO1533"/>
<dbReference type="EMBL" id="AE017261">
    <property type="protein sequence ID" value="AAT44118.1"/>
    <property type="molecule type" value="Genomic_DNA"/>
</dbReference>
<dbReference type="AlphaFoldDB" id="Q6KYT4"/>
<feature type="transmembrane region" description="Helical" evidence="1">
    <location>
        <begin position="253"/>
        <end position="274"/>
    </location>
</feature>
<protein>
    <submittedName>
        <fullName evidence="3">Glycosyl transferase</fullName>
        <ecNumber evidence="3">2.4.1.-</ecNumber>
    </submittedName>
</protein>
<proteinExistence type="predicted"/>